<dbReference type="InterPro" id="IPR003439">
    <property type="entry name" value="ABC_transporter-like_ATP-bd"/>
</dbReference>
<sequence length="2496" mass="279836">MGFGSQLLLLMWKNYTLRKRQKFRLLLEILFPLTLFFILVIVRQRPDLRTLHGECHFEGKAMPSAGNLPWLQGLVCTYNNTCHDTVTTDEMAGQVQTFNTSLLSEIVRDITRILEVQDVLKVYNDIVYDYYILMEVLGQVQNGTTTSMLNLGNFVGSRQNLTDQLQQQNISLSPDAIDKILNSSINLNGYDLSTANEILTDFSVCQQNPLVSSADDFRSLLCTTGNISQLLVFQDPADAAYVLGEICGLDEVDFTQAFQILLNQFDPTSLSGEIGNFITNTTGRATRTNPAELFQIFEEIASTVPDFTNLINSASDLVPFMDLFRDISSGNFSGGSVSSIGSMICGREGSFFNFGDDDTTNVQGVGKQGGQPNQGNTNSGTTDVPSVTPRQPPSTAAPSSSGGRSYNSGMCSSIAASLGSGSGSSYIWTQLRPLLQGEIFYYPDTPDIQILIKETNKTFEDLASFSEVVMELDTETLMLESSLEMLTNFTGSCLCELLENATAGLDLAQVISSQLYPLPSFVPSFLINLSIQEVEDYINSNQYYMMIKNPNESFCQFLNNYLVNGSLAANIDLRDTLGIIEQVASMVSEYTQCINFDRFRGFNDYEAFVQASKDGIGASTFFAGLQFDEVRMDSQKRPTFVNYKIRMDPDKVDSTKRVQDRYWRPGPRRTPAIDTKYTTFGFSYIQDMVDHAIIRLQTDTKQDTGIMLQMFPYPCYVEDKFVNAISRSLPLFLVLAWVLTVAMICKNVVYEKEKRLKEVMKIMGLGNLVHWVAWFINAFVVMFITILLLVLLVKGGKVLEFSDPSVLIFFFTVFAISTIMQCFLISVFFSRANLAACCAGFIYFVLYLPYNLSIQWEDQMTGGHKFLGSLSSGVAFGFGCSYIARYEEQAIGIQWYNLAETPTVDDEFNMLFCIIMMLVDSVIYAMFVWYIEAVFPGDFGIPRKWYFPIQKSYWCGTAGAHSVDGMAYAIGESTLELNGSSVRTMEKEPTHRRLGVAIRKLKKVYAQGKKVAVDGLTMNFYEGQITSFLGHNGAGKTTTMSILTGLFPPTEGTAFIYGKDIRTDIDEIRQSIGMCPQHNVLFDHLTVEEHLWFFARMRGLSPKKVEREMEQMIKDVGLPHKRKELSSSLSGGMKRKLSVAIAFCGNSKTVILDEPTAGVDPYARRSIWELLFKVKKNRTILLSTHHMDEADILGDRIAIISQGKLCCCGSSLFLKSLYGSGYYLTMVQSNGEDRDEDDYIDSVEVKKEVIKSAGKYDMLNSFQLEERPMSAGSVRSGNSTRTIKQVEPSLSDTLDEGYADSNTERSDSDPPTPPPESATMIPGFSVERVSAFVRKYVPQACLVEDNNAELTFQLPDQAAQEGKFHKLFLGLEKCHKDLGISSFGISDTSLEEVFLKVTEEHSKDEELDDELLRNKQEETSDNGRIAKSVTRLSFRKKKKSFLKTLAQASKRGKAKVDTDDLLADTVSFAVGKLQSGESVVSEAVTEKGDDAGFNHKQMSRIVGKWLIVRQFIALFLKRFHRVRRSKKGFLCEIVLPAIFVLLAMIFAEISPPLTEEPALELHPWHYIPKLGDKKLYMFYSMDGPSSKGEKNLEMLVKNPCVGNRCMNPSIHSISEFPCEGDWRSKAIRQWSSAAVAGRNNPQCSCDSGWQRCPDGAGGPEPSFVNLPTTDTLYNMTTRNISEWILRTHKRYLKRRYGGFSFGDVEPEAVELQKALQNASQVLNTTSPDWDWVRDLFSSDVNKVWYNNKGWAAIVAYTNVMNNLILRSMAPNISKPTDYGIVTFNHPVEYTKSQLTNKLLRAGGVDLVIAICMIFAMSFIPASFTMVLIEERASNSKHLQFVSGVNPTVYWISNTAWDMMSYFVSCVLMLFIFLAFGREAYVGPMNGPCLLALLFFYGWAMIPVMHPFSRLFSIPSTAMVTLQSINIFLGTTSTMATFILEFLERDDEELKNINILLKKVFLIFPQYCLGRGLMDMSTNQLYAEANAEFGFSSGGPPSPFEFDQVGKNLLALFIVGLVFFIFNILIEYNFCIKRGIKCFWQRKPTHASLEDEDPDVARERKRIMEKKNPDDVLRIAGLTKVYGLRGKKGRNTAVDSLCVGVPKGQCFGLLGVNGAGKTTTFKMLTGDVSVSEGNAYVNGHSILSDMVSVHRSIGYCPQFDAFDSLLTGREILSFYARLRGIPEKDIKEVAEWAIRKLNLLQYADKLSEGYSGGNKRKLSTAISLIGNPSIIFLDEPTTGMDPRARRFLWNCINAIVKDGRSVILTSHSMEECEALCSRLGIMVNGRFMCMGSTQHLKNRFGEGYTVIFRVAGERPNLKRVHDFIMQTFAGAELKEKHYNMVQYQLKCDVKLSNLFRQIEEVRQELNVEDYSVSQTTMDQVFINFAKLQTDLLDDEPDQKELDKDLDATTMPVTGMSGETNIDEESVAGSTLDLLPGRNRSVSDVDRTLNLREINNRYEYTDEESLAGSTVDLIRPGSARSSQRSTLQSNDFPNVDIF</sequence>
<evidence type="ECO:0000256" key="11">
    <source>
        <dbReference type="SAM" id="Phobius"/>
    </source>
</evidence>
<reference evidence="13 14" key="1">
    <citation type="journal article" date="2017" name="Nat. Ecol. Evol.">
        <title>Scallop genome provides insights into evolution of bilaterian karyotype and development.</title>
        <authorList>
            <person name="Wang S."/>
            <person name="Zhang J."/>
            <person name="Jiao W."/>
            <person name="Li J."/>
            <person name="Xun X."/>
            <person name="Sun Y."/>
            <person name="Guo X."/>
            <person name="Huan P."/>
            <person name="Dong B."/>
            <person name="Zhang L."/>
            <person name="Hu X."/>
            <person name="Sun X."/>
            <person name="Wang J."/>
            <person name="Zhao C."/>
            <person name="Wang Y."/>
            <person name="Wang D."/>
            <person name="Huang X."/>
            <person name="Wang R."/>
            <person name="Lv J."/>
            <person name="Li Y."/>
            <person name="Zhang Z."/>
            <person name="Liu B."/>
            <person name="Lu W."/>
            <person name="Hui Y."/>
            <person name="Liang J."/>
            <person name="Zhou Z."/>
            <person name="Hou R."/>
            <person name="Li X."/>
            <person name="Liu Y."/>
            <person name="Li H."/>
            <person name="Ning X."/>
            <person name="Lin Y."/>
            <person name="Zhao L."/>
            <person name="Xing Q."/>
            <person name="Dou J."/>
            <person name="Li Y."/>
            <person name="Mao J."/>
            <person name="Guo H."/>
            <person name="Dou H."/>
            <person name="Li T."/>
            <person name="Mu C."/>
            <person name="Jiang W."/>
            <person name="Fu Q."/>
            <person name="Fu X."/>
            <person name="Miao Y."/>
            <person name="Liu J."/>
            <person name="Yu Q."/>
            <person name="Li R."/>
            <person name="Liao H."/>
            <person name="Li X."/>
            <person name="Kong Y."/>
            <person name="Jiang Z."/>
            <person name="Chourrout D."/>
            <person name="Li R."/>
            <person name="Bao Z."/>
        </authorList>
    </citation>
    <scope>NUCLEOTIDE SEQUENCE [LARGE SCALE GENOMIC DNA]</scope>
    <source>
        <strain evidence="13 14">PY_sf001</strain>
    </source>
</reference>
<keyword evidence="14" id="KW-1185">Reference proteome</keyword>
<dbReference type="OrthoDB" id="10255969at2759"/>
<feature type="transmembrane region" description="Helical" evidence="11">
    <location>
        <begin position="908"/>
        <end position="931"/>
    </location>
</feature>
<feature type="compositionally biased region" description="Polar residues" evidence="10">
    <location>
        <begin position="2477"/>
        <end position="2490"/>
    </location>
</feature>
<dbReference type="InterPro" id="IPR013525">
    <property type="entry name" value="ABC2_TM"/>
</dbReference>
<proteinExistence type="inferred from homology"/>
<dbReference type="Pfam" id="PF23321">
    <property type="entry name" value="R1_ABCA1"/>
    <property type="match status" value="1"/>
</dbReference>
<comment type="similarity">
    <text evidence="2">Belongs to the ABC transporter superfamily. ABCA family.</text>
</comment>
<dbReference type="GO" id="GO:0005524">
    <property type="term" value="F:ATP binding"/>
    <property type="evidence" value="ECO:0007669"/>
    <property type="project" value="UniProtKB-KW"/>
</dbReference>
<evidence type="ECO:0000313" key="14">
    <source>
        <dbReference type="Proteomes" id="UP000242188"/>
    </source>
</evidence>
<evidence type="ECO:0000313" key="13">
    <source>
        <dbReference type="EMBL" id="OWF35548.1"/>
    </source>
</evidence>
<dbReference type="GO" id="GO:0016887">
    <property type="term" value="F:ATP hydrolysis activity"/>
    <property type="evidence" value="ECO:0007669"/>
    <property type="project" value="InterPro"/>
</dbReference>
<feature type="transmembrane region" description="Helical" evidence="11">
    <location>
        <begin position="2008"/>
        <end position="2031"/>
    </location>
</feature>
<evidence type="ECO:0000259" key="12">
    <source>
        <dbReference type="PROSITE" id="PS50893"/>
    </source>
</evidence>
<feature type="region of interest" description="Disordered" evidence="10">
    <location>
        <begin position="2475"/>
        <end position="2496"/>
    </location>
</feature>
<feature type="transmembrane region" description="Helical" evidence="11">
    <location>
        <begin position="771"/>
        <end position="793"/>
    </location>
</feature>
<keyword evidence="3" id="KW-0813">Transport</keyword>
<evidence type="ECO:0000256" key="7">
    <source>
        <dbReference type="ARBA" id="ARBA00022840"/>
    </source>
</evidence>
<dbReference type="FunFam" id="3.40.50.300:FF:000327">
    <property type="entry name" value="ATP-binding cassette sub-family A member 3"/>
    <property type="match status" value="1"/>
</dbReference>
<dbReference type="InterPro" id="IPR017871">
    <property type="entry name" value="ABC_transporter-like_CS"/>
</dbReference>
<evidence type="ECO:0000256" key="4">
    <source>
        <dbReference type="ARBA" id="ARBA00022692"/>
    </source>
</evidence>
<feature type="transmembrane region" description="Helical" evidence="11">
    <location>
        <begin position="1888"/>
        <end position="1907"/>
    </location>
</feature>
<feature type="compositionally biased region" description="Low complexity" evidence="10">
    <location>
        <begin position="393"/>
        <end position="405"/>
    </location>
</feature>
<dbReference type="SMART" id="SM00382">
    <property type="entry name" value="AAA"/>
    <property type="match status" value="2"/>
</dbReference>
<feature type="region of interest" description="Disordered" evidence="10">
    <location>
        <begin position="1269"/>
        <end position="1321"/>
    </location>
</feature>
<dbReference type="GO" id="GO:0140359">
    <property type="term" value="F:ABC-type transporter activity"/>
    <property type="evidence" value="ECO:0007669"/>
    <property type="project" value="InterPro"/>
</dbReference>
<feature type="transmembrane region" description="Helical" evidence="11">
    <location>
        <begin position="832"/>
        <end position="850"/>
    </location>
</feature>
<dbReference type="Gene3D" id="3.40.50.300">
    <property type="entry name" value="P-loop containing nucleotide triphosphate hydrolases"/>
    <property type="match status" value="2"/>
</dbReference>
<feature type="transmembrane region" description="Helical" evidence="11">
    <location>
        <begin position="1858"/>
        <end position="1876"/>
    </location>
</feature>
<dbReference type="CDD" id="cd03263">
    <property type="entry name" value="ABC_subfamily_A"/>
    <property type="match status" value="2"/>
</dbReference>
<dbReference type="PANTHER" id="PTHR19229">
    <property type="entry name" value="ATP-BINDING CASSETTE TRANSPORTER SUBFAMILY A ABCA"/>
    <property type="match status" value="1"/>
</dbReference>
<dbReference type="SUPFAM" id="SSF52540">
    <property type="entry name" value="P-loop containing nucleoside triphosphate hydrolases"/>
    <property type="match status" value="2"/>
</dbReference>
<evidence type="ECO:0000256" key="2">
    <source>
        <dbReference type="ARBA" id="ARBA00008869"/>
    </source>
</evidence>
<dbReference type="InterPro" id="IPR003593">
    <property type="entry name" value="AAA+_ATPase"/>
</dbReference>
<feature type="domain" description="ABC transporter" evidence="12">
    <location>
        <begin position="2072"/>
        <end position="2308"/>
    </location>
</feature>
<dbReference type="FunFam" id="3.40.50.300:FF:000264">
    <property type="entry name" value="ATP-binding cassette, sub-family A (ABC1), member 1"/>
    <property type="match status" value="1"/>
</dbReference>
<dbReference type="InterPro" id="IPR027417">
    <property type="entry name" value="P-loop_NTPase"/>
</dbReference>
<gene>
    <name evidence="13" type="ORF">KP79_PYT08405</name>
</gene>
<evidence type="ECO:0000256" key="6">
    <source>
        <dbReference type="ARBA" id="ARBA00022741"/>
    </source>
</evidence>
<feature type="transmembrane region" description="Helical" evidence="11">
    <location>
        <begin position="1806"/>
        <end position="1828"/>
    </location>
</feature>
<evidence type="ECO:0000256" key="8">
    <source>
        <dbReference type="ARBA" id="ARBA00022989"/>
    </source>
</evidence>
<evidence type="ECO:0000256" key="5">
    <source>
        <dbReference type="ARBA" id="ARBA00022737"/>
    </source>
</evidence>
<evidence type="ECO:0000256" key="3">
    <source>
        <dbReference type="ARBA" id="ARBA00022448"/>
    </source>
</evidence>
<dbReference type="GO" id="GO:0016020">
    <property type="term" value="C:membrane"/>
    <property type="evidence" value="ECO:0007669"/>
    <property type="project" value="UniProtKB-SubCell"/>
</dbReference>
<evidence type="ECO:0000256" key="1">
    <source>
        <dbReference type="ARBA" id="ARBA00004141"/>
    </source>
</evidence>
<evidence type="ECO:0000256" key="9">
    <source>
        <dbReference type="ARBA" id="ARBA00023136"/>
    </source>
</evidence>
<dbReference type="Pfam" id="PF00005">
    <property type="entry name" value="ABC_tran"/>
    <property type="match status" value="2"/>
</dbReference>
<keyword evidence="4 11" id="KW-0812">Transmembrane</keyword>
<name>A0A210PGC8_MIZYE</name>
<dbReference type="InterPro" id="IPR026082">
    <property type="entry name" value="ABCA"/>
</dbReference>
<feature type="compositionally biased region" description="Polar residues" evidence="10">
    <location>
        <begin position="1273"/>
        <end position="1292"/>
    </location>
</feature>
<dbReference type="PROSITE" id="PS00211">
    <property type="entry name" value="ABC_TRANSPORTER_1"/>
    <property type="match status" value="1"/>
</dbReference>
<organism evidence="13 14">
    <name type="scientific">Mizuhopecten yessoensis</name>
    <name type="common">Japanese scallop</name>
    <name type="synonym">Patinopecten yessoensis</name>
    <dbReference type="NCBI Taxonomy" id="6573"/>
    <lineage>
        <taxon>Eukaryota</taxon>
        <taxon>Metazoa</taxon>
        <taxon>Spiralia</taxon>
        <taxon>Lophotrochozoa</taxon>
        <taxon>Mollusca</taxon>
        <taxon>Bivalvia</taxon>
        <taxon>Autobranchia</taxon>
        <taxon>Pteriomorphia</taxon>
        <taxon>Pectinida</taxon>
        <taxon>Pectinoidea</taxon>
        <taxon>Pectinidae</taxon>
        <taxon>Mizuhopecten</taxon>
    </lineage>
</organism>
<accession>A0A210PGC8</accession>
<dbReference type="PROSITE" id="PS50893">
    <property type="entry name" value="ABC_TRANSPORTER_2"/>
    <property type="match status" value="2"/>
</dbReference>
<dbReference type="InterPro" id="IPR056264">
    <property type="entry name" value="R2_ABCA1-4-like"/>
</dbReference>
<keyword evidence="7 13" id="KW-0067">ATP-binding</keyword>
<comment type="caution">
    <text evidence="13">The sequence shown here is derived from an EMBL/GenBank/DDBJ whole genome shotgun (WGS) entry which is preliminary data.</text>
</comment>
<dbReference type="Proteomes" id="UP000242188">
    <property type="component" value="Unassembled WGS sequence"/>
</dbReference>
<evidence type="ECO:0000256" key="10">
    <source>
        <dbReference type="SAM" id="MobiDB-lite"/>
    </source>
</evidence>
<dbReference type="PANTHER" id="PTHR19229:SF36">
    <property type="entry name" value="ATP-BINDING CASSETTE SUB-FAMILY A MEMBER 2"/>
    <property type="match status" value="1"/>
</dbReference>
<protein>
    <submittedName>
        <fullName evidence="13">ATP-binding cassette sub-family A member 1</fullName>
    </submittedName>
</protein>
<feature type="region of interest" description="Disordered" evidence="10">
    <location>
        <begin position="356"/>
        <end position="405"/>
    </location>
</feature>
<keyword evidence="9 11" id="KW-0472">Membrane</keyword>
<keyword evidence="8 11" id="KW-1133">Transmembrane helix</keyword>
<keyword evidence="5" id="KW-0677">Repeat</keyword>
<feature type="transmembrane region" description="Helical" evidence="11">
    <location>
        <begin position="729"/>
        <end position="750"/>
    </location>
</feature>
<dbReference type="EMBL" id="NEDP02076721">
    <property type="protein sequence ID" value="OWF35548.1"/>
    <property type="molecule type" value="Genomic_DNA"/>
</dbReference>
<comment type="subcellular location">
    <subcellularLocation>
        <location evidence="1">Membrane</location>
        <topology evidence="1">Multi-pass membrane protein</topology>
    </subcellularLocation>
</comment>
<keyword evidence="6" id="KW-0547">Nucleotide-binding</keyword>
<dbReference type="Pfam" id="PF12698">
    <property type="entry name" value="ABC2_membrane_3"/>
    <property type="match status" value="2"/>
</dbReference>
<feature type="transmembrane region" description="Helical" evidence="11">
    <location>
        <begin position="23"/>
        <end position="42"/>
    </location>
</feature>
<feature type="compositionally biased region" description="Polar residues" evidence="10">
    <location>
        <begin position="370"/>
        <end position="385"/>
    </location>
</feature>
<dbReference type="STRING" id="6573.A0A210PGC8"/>
<dbReference type="GO" id="GO:0005319">
    <property type="term" value="F:lipid transporter activity"/>
    <property type="evidence" value="ECO:0007669"/>
    <property type="project" value="TreeGrafter"/>
</dbReference>
<feature type="domain" description="ABC transporter" evidence="12">
    <location>
        <begin position="996"/>
        <end position="1227"/>
    </location>
</feature>
<feature type="transmembrane region" description="Helical" evidence="11">
    <location>
        <begin position="805"/>
        <end position="825"/>
    </location>
</feature>